<dbReference type="GO" id="GO:0019748">
    <property type="term" value="P:secondary metabolic process"/>
    <property type="evidence" value="ECO:0007669"/>
    <property type="project" value="InterPro"/>
</dbReference>
<dbReference type="InterPro" id="IPR006748">
    <property type="entry name" value="NH2Glyco/OHUrea_AB-resist_kin"/>
</dbReference>
<reference evidence="2" key="1">
    <citation type="journal article" date="2015" name="Chem. Biol.">
        <title>Structure, bioactivity, and resistance mechanism of streptomonomicin, an unusual lasso Peptide from an understudied halophilic actinomycete.</title>
        <authorList>
            <person name="Metelev M."/>
            <person name="Tietz J.I."/>
            <person name="Melby J.O."/>
            <person name="Blair P.M."/>
            <person name="Zhu L."/>
            <person name="Livnat I."/>
            <person name="Severinov K."/>
            <person name="Mitchell D.A."/>
        </authorList>
    </citation>
    <scope>NUCLEOTIDE SEQUENCE [LARGE SCALE GENOMIC DNA]</scope>
    <source>
        <strain evidence="2">YIM 90003</strain>
    </source>
</reference>
<evidence type="ECO:0000313" key="1">
    <source>
        <dbReference type="EMBL" id="KIH97632.1"/>
    </source>
</evidence>
<sequence>MAPDSLPPAPAGARTRLRNHYGGAVTGWLDAAPELLAKAARRWGLTVLGYHDAGHASLIATGTAADGQRVVLKAWPEVARYRAETAALALWDDAPAVDTVATADDIAVAALAQVGGRPGGNTRPAQSCELPRVAAALHRVHSVGRLQDQLAEFATLSDYIAGVVRPRIHRRRDLAGKHGYRWHLWAGEAALPYVRQEEQRVTLLHADLYQENTLIDDRAEPVFIDPLPTVGDAVFDWAFWVVYYTLGAGTIERLQLAVTTAGIDTADLLPWCRMLCLDGLLYYVDTKDARAPIIAEVLELLENGERQQ</sequence>
<protein>
    <recommendedName>
        <fullName evidence="3">Aminoglycoside phosphotransferase</fullName>
    </recommendedName>
</protein>
<dbReference type="Pfam" id="PF04655">
    <property type="entry name" value="APH_6_hur"/>
    <property type="match status" value="1"/>
</dbReference>
<dbReference type="Proteomes" id="UP000031675">
    <property type="component" value="Unassembled WGS sequence"/>
</dbReference>
<dbReference type="RefSeq" id="WP_040275235.1">
    <property type="nucleotide sequence ID" value="NZ_JROO01000034.1"/>
</dbReference>
<keyword evidence="2" id="KW-1185">Reference proteome</keyword>
<organism evidence="1 2">
    <name type="scientific">Streptomonospora alba</name>
    <dbReference type="NCBI Taxonomy" id="183763"/>
    <lineage>
        <taxon>Bacteria</taxon>
        <taxon>Bacillati</taxon>
        <taxon>Actinomycetota</taxon>
        <taxon>Actinomycetes</taxon>
        <taxon>Streptosporangiales</taxon>
        <taxon>Nocardiopsidaceae</taxon>
        <taxon>Streptomonospora</taxon>
    </lineage>
</organism>
<dbReference type="AlphaFoldDB" id="A0A0C2JLD7"/>
<accession>A0A0C2JLD7</accession>
<comment type="caution">
    <text evidence="1">The sequence shown here is derived from an EMBL/GenBank/DDBJ whole genome shotgun (WGS) entry which is preliminary data.</text>
</comment>
<dbReference type="Gene3D" id="1.10.510.10">
    <property type="entry name" value="Transferase(Phosphotransferase) domain 1"/>
    <property type="match status" value="1"/>
</dbReference>
<name>A0A0C2JLD7_9ACTN</name>
<evidence type="ECO:0000313" key="2">
    <source>
        <dbReference type="Proteomes" id="UP000031675"/>
    </source>
</evidence>
<evidence type="ECO:0008006" key="3">
    <source>
        <dbReference type="Google" id="ProtNLM"/>
    </source>
</evidence>
<proteinExistence type="predicted"/>
<dbReference type="EMBL" id="JROO01000034">
    <property type="protein sequence ID" value="KIH97632.1"/>
    <property type="molecule type" value="Genomic_DNA"/>
</dbReference>
<dbReference type="InterPro" id="IPR011009">
    <property type="entry name" value="Kinase-like_dom_sf"/>
</dbReference>
<dbReference type="STRING" id="183763.LP52_18170"/>
<dbReference type="GO" id="GO:0016773">
    <property type="term" value="F:phosphotransferase activity, alcohol group as acceptor"/>
    <property type="evidence" value="ECO:0007669"/>
    <property type="project" value="InterPro"/>
</dbReference>
<dbReference type="OrthoDB" id="3638028at2"/>
<gene>
    <name evidence="1" type="ORF">LP52_18170</name>
</gene>
<dbReference type="SUPFAM" id="SSF56112">
    <property type="entry name" value="Protein kinase-like (PK-like)"/>
    <property type="match status" value="1"/>
</dbReference>